<evidence type="ECO:0000313" key="1">
    <source>
        <dbReference type="EMBL" id="SDU28321.1"/>
    </source>
</evidence>
<dbReference type="AlphaFoldDB" id="A0A1H2H8W3"/>
<gene>
    <name evidence="1" type="ORF">SAMN05216296_2838</name>
</gene>
<dbReference type="RefSeq" id="WP_090196634.1">
    <property type="nucleotide sequence ID" value="NZ_LT629785.1"/>
</dbReference>
<keyword evidence="2" id="KW-1185">Reference proteome</keyword>
<evidence type="ECO:0000313" key="2">
    <source>
        <dbReference type="Proteomes" id="UP000243232"/>
    </source>
</evidence>
<organism evidence="1 2">
    <name type="scientific">Pseudomonas pohangensis</name>
    <dbReference type="NCBI Taxonomy" id="364197"/>
    <lineage>
        <taxon>Bacteria</taxon>
        <taxon>Pseudomonadati</taxon>
        <taxon>Pseudomonadota</taxon>
        <taxon>Gammaproteobacteria</taxon>
        <taxon>Pseudomonadales</taxon>
        <taxon>Pseudomonadaceae</taxon>
        <taxon>Pseudomonas</taxon>
    </lineage>
</organism>
<dbReference type="EMBL" id="LT629785">
    <property type="protein sequence ID" value="SDU28321.1"/>
    <property type="molecule type" value="Genomic_DNA"/>
</dbReference>
<dbReference type="OrthoDB" id="6892877at2"/>
<dbReference type="STRING" id="364197.SAMN05216296_2838"/>
<sequence>MRRTKPDAADAGPYGHLLQRIALALEEADSAVHLRMEAPAELELSDLSLAEMALIRAYLEGDLPWLPGWHAAADGLLPAERRAPPDDPLVRLPLRTPERRQSVLRRHKPLCCAVCGTLAEWKTAEGARACLICGSQLFRAGSPG</sequence>
<dbReference type="Proteomes" id="UP000243232">
    <property type="component" value="Chromosome I"/>
</dbReference>
<reference evidence="2" key="1">
    <citation type="submission" date="2016-10" db="EMBL/GenBank/DDBJ databases">
        <authorList>
            <person name="Varghese N."/>
            <person name="Submissions S."/>
        </authorList>
    </citation>
    <scope>NUCLEOTIDE SEQUENCE [LARGE SCALE GENOMIC DNA]</scope>
    <source>
        <strain evidence="2">DSM 17875</strain>
    </source>
</reference>
<protein>
    <submittedName>
        <fullName evidence="1">Uncharacterized protein</fullName>
    </submittedName>
</protein>
<name>A0A1H2H8W3_9PSED</name>
<accession>A0A1H2H8W3</accession>
<proteinExistence type="predicted"/>